<dbReference type="AlphaFoldDB" id="A0AAC9LGS2"/>
<evidence type="ECO:0000256" key="7">
    <source>
        <dbReference type="ARBA" id="ARBA00023136"/>
    </source>
</evidence>
<feature type="transmembrane region" description="Helical" evidence="9">
    <location>
        <begin position="126"/>
        <end position="144"/>
    </location>
</feature>
<keyword evidence="5 9" id="KW-0812">Transmembrane</keyword>
<feature type="compositionally biased region" description="Basic and acidic residues" evidence="8">
    <location>
        <begin position="1"/>
        <end position="12"/>
    </location>
</feature>
<evidence type="ECO:0000256" key="3">
    <source>
        <dbReference type="ARBA" id="ARBA00022448"/>
    </source>
</evidence>
<feature type="region of interest" description="Disordered" evidence="8">
    <location>
        <begin position="1"/>
        <end position="53"/>
    </location>
</feature>
<feature type="transmembrane region" description="Helical" evidence="9">
    <location>
        <begin position="218"/>
        <end position="236"/>
    </location>
</feature>
<feature type="transmembrane region" description="Helical" evidence="9">
    <location>
        <begin position="262"/>
        <end position="285"/>
    </location>
</feature>
<dbReference type="PANTHER" id="PTHR30472:SF24">
    <property type="entry name" value="FERRIC ENTEROBACTIN TRANSPORT SYSTEM PERMEASE PROTEIN FEPG"/>
    <property type="match status" value="1"/>
</dbReference>
<feature type="compositionally biased region" description="Low complexity" evidence="8">
    <location>
        <begin position="15"/>
        <end position="31"/>
    </location>
</feature>
<dbReference type="Gene3D" id="1.10.3470.10">
    <property type="entry name" value="ABC transporter involved in vitamin B12 uptake, BtuC"/>
    <property type="match status" value="1"/>
</dbReference>
<proteinExistence type="inferred from homology"/>
<feature type="transmembrane region" description="Helical" evidence="9">
    <location>
        <begin position="180"/>
        <end position="206"/>
    </location>
</feature>
<dbReference type="SUPFAM" id="SSF81345">
    <property type="entry name" value="ABC transporter involved in vitamin B12 uptake, BtuC"/>
    <property type="match status" value="1"/>
</dbReference>
<dbReference type="PANTHER" id="PTHR30472">
    <property type="entry name" value="FERRIC ENTEROBACTIN TRANSPORT SYSTEM PERMEASE PROTEIN"/>
    <property type="match status" value="1"/>
</dbReference>
<dbReference type="Proteomes" id="UP000185511">
    <property type="component" value="Chromosome"/>
</dbReference>
<keyword evidence="4" id="KW-1003">Cell membrane</keyword>
<evidence type="ECO:0000256" key="1">
    <source>
        <dbReference type="ARBA" id="ARBA00004651"/>
    </source>
</evidence>
<keyword evidence="3" id="KW-0813">Transport</keyword>
<evidence type="ECO:0000256" key="8">
    <source>
        <dbReference type="SAM" id="MobiDB-lite"/>
    </source>
</evidence>
<feature type="compositionally biased region" description="Gly residues" evidence="8">
    <location>
        <begin position="32"/>
        <end position="42"/>
    </location>
</feature>
<keyword evidence="6 9" id="KW-1133">Transmembrane helix</keyword>
<keyword evidence="11" id="KW-1185">Reference proteome</keyword>
<comment type="subcellular location">
    <subcellularLocation>
        <location evidence="1">Cell membrane</location>
        <topology evidence="1">Multi-pass membrane protein</topology>
    </subcellularLocation>
</comment>
<feature type="transmembrane region" description="Helical" evidence="9">
    <location>
        <begin position="348"/>
        <end position="368"/>
    </location>
</feature>
<protein>
    <submittedName>
        <fullName evidence="10">ABC-type enterobactin transport system, permease component</fullName>
    </submittedName>
</protein>
<evidence type="ECO:0000256" key="5">
    <source>
        <dbReference type="ARBA" id="ARBA00022692"/>
    </source>
</evidence>
<feature type="transmembrane region" description="Helical" evidence="9">
    <location>
        <begin position="306"/>
        <end position="328"/>
    </location>
</feature>
<keyword evidence="7 9" id="KW-0472">Membrane</keyword>
<evidence type="ECO:0000256" key="6">
    <source>
        <dbReference type="ARBA" id="ARBA00022989"/>
    </source>
</evidence>
<dbReference type="GO" id="GO:0005886">
    <property type="term" value="C:plasma membrane"/>
    <property type="evidence" value="ECO:0007669"/>
    <property type="project" value="UniProtKB-SubCell"/>
</dbReference>
<reference evidence="11" key="1">
    <citation type="submission" date="2016-06" db="EMBL/GenBank/DDBJ databases">
        <title>Complete genome sequence of Actinoalloteichus fjordicus DSM 46855 (=ADI127-17), type strain of the new species Actinoalloteichus fjordicus.</title>
        <authorList>
            <person name="Ruckert C."/>
            <person name="Nouioui I."/>
            <person name="Willmese J."/>
            <person name="van Wezel G."/>
            <person name="Klenk H.-P."/>
            <person name="Kalinowski J."/>
            <person name="Zotchev S.B."/>
        </authorList>
    </citation>
    <scope>NUCLEOTIDE SEQUENCE [LARGE SCALE GENOMIC DNA]</scope>
    <source>
        <strain evidence="11">ADI127-7</strain>
    </source>
</reference>
<name>A0AAC9LGS2_9PSEU</name>
<dbReference type="EMBL" id="CP016076">
    <property type="protein sequence ID" value="APU16090.1"/>
    <property type="molecule type" value="Genomic_DNA"/>
</dbReference>
<gene>
    <name evidence="10" type="ORF">UA74_20325</name>
</gene>
<dbReference type="CDD" id="cd06550">
    <property type="entry name" value="TM_ABC_iron-siderophores_like"/>
    <property type="match status" value="1"/>
</dbReference>
<dbReference type="InterPro" id="IPR037294">
    <property type="entry name" value="ABC_BtuC-like"/>
</dbReference>
<organism evidence="10 11">
    <name type="scientific">Actinoalloteichus fjordicus</name>
    <dbReference type="NCBI Taxonomy" id="1612552"/>
    <lineage>
        <taxon>Bacteria</taxon>
        <taxon>Bacillati</taxon>
        <taxon>Actinomycetota</taxon>
        <taxon>Actinomycetes</taxon>
        <taxon>Pseudonocardiales</taxon>
        <taxon>Pseudonocardiaceae</taxon>
        <taxon>Actinoalloteichus</taxon>
    </lineage>
</organism>
<feature type="transmembrane region" description="Helical" evidence="9">
    <location>
        <begin position="71"/>
        <end position="90"/>
    </location>
</feature>
<dbReference type="Pfam" id="PF01032">
    <property type="entry name" value="FecCD"/>
    <property type="match status" value="1"/>
</dbReference>
<evidence type="ECO:0000256" key="4">
    <source>
        <dbReference type="ARBA" id="ARBA00022475"/>
    </source>
</evidence>
<dbReference type="KEGG" id="acad:UA74_20325"/>
<evidence type="ECO:0000313" key="10">
    <source>
        <dbReference type="EMBL" id="APU16090.1"/>
    </source>
</evidence>
<accession>A0AAC9LGS2</accession>
<dbReference type="GO" id="GO:0022857">
    <property type="term" value="F:transmembrane transporter activity"/>
    <property type="evidence" value="ECO:0007669"/>
    <property type="project" value="InterPro"/>
</dbReference>
<sequence length="402" mass="40627">MTVHDRHLDTADKTAGAGESAQQPGQPQQAPGGPGAPDGGAAGSEHSAEPDQPIIRSLRVGPVSMILRPRVVIVTVVALALLVLVAALNIGRGTSQIEVFDVLRTLAGGGDRRENGIIFGLRMPRTLTGILVGAALGLSGAIFQSLARNPLASPDILGVTWGAGVGAVAVIVLGGSRGTISGVAALGVPAAGLVGGLTAGFLLYLLSWRQGIDGYRMVLVGIGLSAIGGNIVYWLLTVGDVDDASRATVWLVGSLTNAGWDAVGPLAIAVAILIPAALVCSRVLGGLQFGDDTSRALGIRVDAARGTLLLLAAALAAVAAATAGPISFVALATPQIAMRLVGTAQPPLVASMVLGALLTVSADLAVRITPGLSHLPVGVLTAILGAPYLIYLFVKTRRRQQT</sequence>
<evidence type="ECO:0000256" key="9">
    <source>
        <dbReference type="SAM" id="Phobius"/>
    </source>
</evidence>
<feature type="transmembrane region" description="Helical" evidence="9">
    <location>
        <begin position="156"/>
        <end position="174"/>
    </location>
</feature>
<evidence type="ECO:0000256" key="2">
    <source>
        <dbReference type="ARBA" id="ARBA00007935"/>
    </source>
</evidence>
<comment type="similarity">
    <text evidence="2">Belongs to the binding-protein-dependent transport system permease family. FecCD subfamily.</text>
</comment>
<dbReference type="InterPro" id="IPR000522">
    <property type="entry name" value="ABC_transptr_permease_BtuC"/>
</dbReference>
<evidence type="ECO:0000313" key="11">
    <source>
        <dbReference type="Proteomes" id="UP000185511"/>
    </source>
</evidence>
<feature type="transmembrane region" description="Helical" evidence="9">
    <location>
        <begin position="375"/>
        <end position="394"/>
    </location>
</feature>
<dbReference type="GO" id="GO:0033214">
    <property type="term" value="P:siderophore-iron import into cell"/>
    <property type="evidence" value="ECO:0007669"/>
    <property type="project" value="TreeGrafter"/>
</dbReference>